<feature type="region of interest" description="Disordered" evidence="1">
    <location>
        <begin position="298"/>
        <end position="421"/>
    </location>
</feature>
<feature type="region of interest" description="Disordered" evidence="1">
    <location>
        <begin position="457"/>
        <end position="493"/>
    </location>
</feature>
<feature type="compositionally biased region" description="Polar residues" evidence="1">
    <location>
        <begin position="394"/>
        <end position="407"/>
    </location>
</feature>
<reference evidence="5" key="2">
    <citation type="submission" date="2025-04" db="UniProtKB">
        <authorList>
            <consortium name="RefSeq"/>
        </authorList>
    </citation>
    <scope>IDENTIFICATION</scope>
    <source>
        <tissue evidence="5">Whole body</tissue>
    </source>
</reference>
<reference evidence="3" key="1">
    <citation type="submission" date="2018-04" db="EMBL/GenBank/DDBJ databases">
        <title>Transcriptome assembly of Sipha flava.</title>
        <authorList>
            <person name="Scully E.D."/>
            <person name="Geib S.M."/>
            <person name="Palmer N.A."/>
            <person name="Koch K."/>
            <person name="Bradshaw J."/>
            <person name="Heng-Moss T."/>
            <person name="Sarath G."/>
        </authorList>
    </citation>
    <scope>NUCLEOTIDE SEQUENCE</scope>
</reference>
<protein>
    <submittedName>
        <fullName evidence="5">Uncharacterized protein LOC112681695</fullName>
    </submittedName>
</protein>
<evidence type="ECO:0000313" key="3">
    <source>
        <dbReference type="EMBL" id="MBY70420.1"/>
    </source>
</evidence>
<keyword evidence="2" id="KW-0732">Signal</keyword>
<dbReference type="RefSeq" id="XP_025407761.1">
    <property type="nucleotide sequence ID" value="XM_025551976.1"/>
</dbReference>
<proteinExistence type="predicted"/>
<keyword evidence="4" id="KW-1185">Reference proteome</keyword>
<evidence type="ECO:0000256" key="2">
    <source>
        <dbReference type="SAM" id="SignalP"/>
    </source>
</evidence>
<name>A0A2S2PYH7_9HEMI</name>
<dbReference type="EMBL" id="GGMS01001217">
    <property type="protein sequence ID" value="MBY70420.1"/>
    <property type="molecule type" value="Transcribed_RNA"/>
</dbReference>
<feature type="signal peptide" evidence="2">
    <location>
        <begin position="1"/>
        <end position="20"/>
    </location>
</feature>
<dbReference type="AlphaFoldDB" id="A0A2S2PYH7"/>
<dbReference type="GeneID" id="112681695"/>
<feature type="compositionally biased region" description="Low complexity" evidence="1">
    <location>
        <begin position="511"/>
        <end position="522"/>
    </location>
</feature>
<feature type="compositionally biased region" description="Polar residues" evidence="1">
    <location>
        <begin position="457"/>
        <end position="467"/>
    </location>
</feature>
<evidence type="ECO:0000313" key="4">
    <source>
        <dbReference type="Proteomes" id="UP000694846"/>
    </source>
</evidence>
<evidence type="ECO:0000313" key="5">
    <source>
        <dbReference type="RefSeq" id="XP_025407761.1"/>
    </source>
</evidence>
<evidence type="ECO:0000256" key="1">
    <source>
        <dbReference type="SAM" id="MobiDB-lite"/>
    </source>
</evidence>
<dbReference type="Proteomes" id="UP000694846">
    <property type="component" value="Unplaced"/>
</dbReference>
<accession>A0A2S2PYH7</accession>
<organism evidence="3">
    <name type="scientific">Sipha flava</name>
    <name type="common">yellow sugarcane aphid</name>
    <dbReference type="NCBI Taxonomy" id="143950"/>
    <lineage>
        <taxon>Eukaryota</taxon>
        <taxon>Metazoa</taxon>
        <taxon>Ecdysozoa</taxon>
        <taxon>Arthropoda</taxon>
        <taxon>Hexapoda</taxon>
        <taxon>Insecta</taxon>
        <taxon>Pterygota</taxon>
        <taxon>Neoptera</taxon>
        <taxon>Paraneoptera</taxon>
        <taxon>Hemiptera</taxon>
        <taxon>Sternorrhyncha</taxon>
        <taxon>Aphidomorpha</taxon>
        <taxon>Aphidoidea</taxon>
        <taxon>Aphididae</taxon>
        <taxon>Sipha</taxon>
    </lineage>
</organism>
<feature type="compositionally biased region" description="Polar residues" evidence="1">
    <location>
        <begin position="299"/>
        <end position="337"/>
    </location>
</feature>
<feature type="compositionally biased region" description="Basic and acidic residues" evidence="1">
    <location>
        <begin position="468"/>
        <end position="485"/>
    </location>
</feature>
<gene>
    <name evidence="5" type="primary">LOC112681695</name>
    <name evidence="3" type="ORF">g.37443</name>
</gene>
<dbReference type="OrthoDB" id="8195535at2759"/>
<feature type="compositionally biased region" description="Low complexity" evidence="1">
    <location>
        <begin position="342"/>
        <end position="352"/>
    </location>
</feature>
<sequence length="581" mass="62655">MKIFVLTIVIFAVGGYVTQATSLDPLDHVEPDGVKNDNDDTRTKRSGEIFSSLIKKKLGLFNSLSGTSSGKSIDHQSHYEEPLSYNTKSFNLWGVKKAIISSVFQAAKAITGGVIALKGQLIKANGHVVVAKGKLMQTKGEAISNFGKTIATHAFDTHHDSHIDEPPSAIGYYNQLPVTPMHQPTSYGAATALGYQGQMYSGNVYPVPAYSSNTFVSQTHPNNAYQVAAQNYQTGFAVPQTGYESGSGYIGYGGNGFTAKRAVQSPQESTNNQAKSDLDKDGVRAGLVIFKPIKMPQSLPGSTAASQSIQQMLGQQSSQSNGIRPTDTKTLQNTGFQNPFPGFQGAQTSGSQGTQGNGFQGGAQTSGNQGAYSGGYQLPQSGGYQLPQAEGYSGYQNPGYQVPNTQYRLPATGGGSDSVEQIPSQGYQLQSFEFQQPANSQEFNQQLTAFSGQQLQPDFSQENNYGSDQHDSASTSEERVSEPLRKATKSKQKAVDRFPGNFFLPTTVNYSGEDSGSGESDGFAAVRSKKRSVPKKDHSDIVPQSQDSIVPLKYHDSSNEEDQARLKHTVQRFFSMLQKQH</sequence>
<feature type="chain" id="PRO_5044578953" evidence="2">
    <location>
        <begin position="21"/>
        <end position="581"/>
    </location>
</feature>
<feature type="region of interest" description="Disordered" evidence="1">
    <location>
        <begin position="509"/>
        <end position="549"/>
    </location>
</feature>